<dbReference type="Proteomes" id="UP000232323">
    <property type="component" value="Unassembled WGS sequence"/>
</dbReference>
<proteinExistence type="predicted"/>
<dbReference type="PANTHER" id="PTHR13847">
    <property type="entry name" value="SARCOSINE DEHYDROGENASE-RELATED"/>
    <property type="match status" value="1"/>
</dbReference>
<dbReference type="SUPFAM" id="SSF54373">
    <property type="entry name" value="FAD-linked reductases, C-terminal domain"/>
    <property type="match status" value="1"/>
</dbReference>
<dbReference type="EMBL" id="BEGY01000133">
    <property type="protein sequence ID" value="GAX84703.1"/>
    <property type="molecule type" value="Genomic_DNA"/>
</dbReference>
<dbReference type="Gene3D" id="3.50.50.60">
    <property type="entry name" value="FAD/NAD(P)-binding domain"/>
    <property type="match status" value="1"/>
</dbReference>
<dbReference type="Pfam" id="PF01266">
    <property type="entry name" value="DAO"/>
    <property type="match status" value="1"/>
</dbReference>
<dbReference type="Gene3D" id="3.30.9.10">
    <property type="entry name" value="D-Amino Acid Oxidase, subunit A, domain 2"/>
    <property type="match status" value="1"/>
</dbReference>
<keyword evidence="6" id="KW-1185">Reference proteome</keyword>
<evidence type="ECO:0000313" key="6">
    <source>
        <dbReference type="Proteomes" id="UP000232323"/>
    </source>
</evidence>
<evidence type="ECO:0000256" key="1">
    <source>
        <dbReference type="ARBA" id="ARBA00023002"/>
    </source>
</evidence>
<evidence type="ECO:0000256" key="3">
    <source>
        <dbReference type="ARBA" id="ARBA00046185"/>
    </source>
</evidence>
<name>A0A250XNX3_9CHLO</name>
<evidence type="ECO:0000259" key="4">
    <source>
        <dbReference type="Pfam" id="PF01266"/>
    </source>
</evidence>
<dbReference type="GO" id="GO:0016491">
    <property type="term" value="F:oxidoreductase activity"/>
    <property type="evidence" value="ECO:0007669"/>
    <property type="project" value="UniProtKB-KW"/>
</dbReference>
<feature type="domain" description="FAD dependent oxidoreductase" evidence="4">
    <location>
        <begin position="43"/>
        <end position="431"/>
    </location>
</feature>
<keyword evidence="1" id="KW-0560">Oxidoreductase</keyword>
<organism evidence="5 6">
    <name type="scientific">Chlamydomonas eustigma</name>
    <dbReference type="NCBI Taxonomy" id="1157962"/>
    <lineage>
        <taxon>Eukaryota</taxon>
        <taxon>Viridiplantae</taxon>
        <taxon>Chlorophyta</taxon>
        <taxon>core chlorophytes</taxon>
        <taxon>Chlorophyceae</taxon>
        <taxon>CS clade</taxon>
        <taxon>Chlamydomonadales</taxon>
        <taxon>Chlamydomonadaceae</taxon>
        <taxon>Chlamydomonas</taxon>
    </lineage>
</organism>
<dbReference type="OrthoDB" id="498204at2759"/>
<dbReference type="InterPro" id="IPR006076">
    <property type="entry name" value="FAD-dep_OxRdtase"/>
</dbReference>
<evidence type="ECO:0000313" key="5">
    <source>
        <dbReference type="EMBL" id="GAX84703.1"/>
    </source>
</evidence>
<dbReference type="GO" id="GO:0005737">
    <property type="term" value="C:cytoplasm"/>
    <property type="evidence" value="ECO:0007669"/>
    <property type="project" value="TreeGrafter"/>
</dbReference>
<comment type="function">
    <text evidence="3">Required for the assembly of the mitochondrial membrane respiratory chain NADH dehydrogenase (Complex I). Involved in mid-late stages of complex I assembly.</text>
</comment>
<dbReference type="SUPFAM" id="SSF51905">
    <property type="entry name" value="FAD/NAD(P)-binding domain"/>
    <property type="match status" value="1"/>
</dbReference>
<gene>
    <name evidence="5" type="ORF">CEUSTIGMA_g12125.t1</name>
</gene>
<comment type="caution">
    <text evidence="5">The sequence shown here is derived from an EMBL/GenBank/DDBJ whole genome shotgun (WGS) entry which is preliminary data.</text>
</comment>
<dbReference type="AlphaFoldDB" id="A0A250XNX3"/>
<dbReference type="STRING" id="1157962.A0A250XNX3"/>
<evidence type="ECO:0000256" key="2">
    <source>
        <dbReference type="ARBA" id="ARBA00039785"/>
    </source>
</evidence>
<accession>A0A250XNX3</accession>
<reference evidence="5 6" key="1">
    <citation type="submission" date="2017-08" db="EMBL/GenBank/DDBJ databases">
        <title>Acidophilic green algal genome provides insights into adaptation to an acidic environment.</title>
        <authorList>
            <person name="Hirooka S."/>
            <person name="Hirose Y."/>
            <person name="Kanesaki Y."/>
            <person name="Higuchi S."/>
            <person name="Fujiwara T."/>
            <person name="Onuma R."/>
            <person name="Era A."/>
            <person name="Ohbayashi R."/>
            <person name="Uzuka A."/>
            <person name="Nozaki H."/>
            <person name="Yoshikawa H."/>
            <person name="Miyagishima S.Y."/>
        </authorList>
    </citation>
    <scope>NUCLEOTIDE SEQUENCE [LARGE SCALE GENOMIC DNA]</scope>
    <source>
        <strain evidence="5 6">NIES-2499</strain>
    </source>
</reference>
<dbReference type="PANTHER" id="PTHR13847:SF287">
    <property type="entry name" value="FAD-DEPENDENT OXIDOREDUCTASE DOMAIN-CONTAINING PROTEIN 1"/>
    <property type="match status" value="1"/>
</dbReference>
<dbReference type="InterPro" id="IPR036188">
    <property type="entry name" value="FAD/NAD-bd_sf"/>
</dbReference>
<sequence length="459" mass="49629">MQFKTKYGSRSDLGDSVLKATPVARCRPLVRTEALPKHQKEFDVVVIGAGIIGLMTAEAFLKRNLSVALLERKQPCSGATGAGQGYIWMAHRSPNTAAWDLASCSVSEWKKMTDSDPELRGCVEWQKTGSLLLSTSEEEAEKLQLRQEKLHQHNVQSRFLSVEEVQQLEPSISRTMHRGALLTEEDAQINGRQCAFTLLERCKRYASMLHLSLDDPVERVVVQPSTNAETGAETASTQYHARLATVVASGVWSGQLMASLTGDTVWGKLLQPRRGHLIEVAPPPGMPPIKHGMMEMSYTQHYAPGSSTTTSLPQQPHVHHDNNEAVDITFTATTSTSGSLLIGSSREFSGWSSDTSFDIVAAIMDRAAMFLPNLSGLKTPEGPAVRVGLRPFAVGGAPIIGSVPGIPGLFIAAGHEGSGLCLGPATVQILTACVFNDGTNADKIERFSVFQPKSRIKSA</sequence>
<protein>
    <recommendedName>
        <fullName evidence="2">FAD-dependent oxidoreductase domain-containing protein 1</fullName>
    </recommendedName>
</protein>